<dbReference type="PANTHER" id="PTHR43798:SF33">
    <property type="entry name" value="HYDROLASE, PUTATIVE (AFU_ORTHOLOGUE AFUA_2G14860)-RELATED"/>
    <property type="match status" value="1"/>
</dbReference>
<evidence type="ECO:0000259" key="1">
    <source>
        <dbReference type="Pfam" id="PF00561"/>
    </source>
</evidence>
<dbReference type="GO" id="GO:0016020">
    <property type="term" value="C:membrane"/>
    <property type="evidence" value="ECO:0007669"/>
    <property type="project" value="TreeGrafter"/>
</dbReference>
<dbReference type="Gene3D" id="3.40.50.1820">
    <property type="entry name" value="alpha/beta hydrolase"/>
    <property type="match status" value="1"/>
</dbReference>
<proteinExistence type="predicted"/>
<dbReference type="Pfam" id="PF00561">
    <property type="entry name" value="Abhydrolase_1"/>
    <property type="match status" value="1"/>
</dbReference>
<dbReference type="SUPFAM" id="SSF53474">
    <property type="entry name" value="alpha/beta-Hydrolases"/>
    <property type="match status" value="1"/>
</dbReference>
<dbReference type="InterPro" id="IPR029058">
    <property type="entry name" value="AB_hydrolase_fold"/>
</dbReference>
<sequence>MFAATSAIQAAAPPARVRATDPAGHIPRGSRIVLHKRGTTFVRTIKGPPGAPTVVLLHGWAATGALNWFQAFEPLSEHFRVIAPDLRGHGRGIRSNRRFRLADCATDVAETLRALDAGPAIAVGYSMGGPVAQLLWRQHRESVSGLVLCATGADFFPGNRERYAFAAMSQILAGTTRLGTLASFVPATIARRVLNIKPAERDPIMVDWARREMSKHSLRMLLEAGQSLATYSSRDWLHHVDVPTSVMVTTQDAAVQPTAQYRMASTIPYSHVNLIADGHVACMNPEFGRKVTDSCLDVQRRVEHRAVGTWPMSAKRVAAI</sequence>
<dbReference type="InterPro" id="IPR050266">
    <property type="entry name" value="AB_hydrolase_sf"/>
</dbReference>
<name>A0A6J7E1C3_9ZZZZ</name>
<dbReference type="EMBL" id="CAFBLP010000021">
    <property type="protein sequence ID" value="CAB4874900.1"/>
    <property type="molecule type" value="Genomic_DNA"/>
</dbReference>
<accession>A0A6J7E1C3</accession>
<dbReference type="AlphaFoldDB" id="A0A6J7E1C3"/>
<feature type="domain" description="AB hydrolase-1" evidence="1">
    <location>
        <begin position="52"/>
        <end position="283"/>
    </location>
</feature>
<gene>
    <name evidence="2" type="ORF">UFOPK3376_01065</name>
</gene>
<evidence type="ECO:0000313" key="2">
    <source>
        <dbReference type="EMBL" id="CAB4874900.1"/>
    </source>
</evidence>
<organism evidence="2">
    <name type="scientific">freshwater metagenome</name>
    <dbReference type="NCBI Taxonomy" id="449393"/>
    <lineage>
        <taxon>unclassified sequences</taxon>
        <taxon>metagenomes</taxon>
        <taxon>ecological metagenomes</taxon>
    </lineage>
</organism>
<reference evidence="2" key="1">
    <citation type="submission" date="2020-05" db="EMBL/GenBank/DDBJ databases">
        <authorList>
            <person name="Chiriac C."/>
            <person name="Salcher M."/>
            <person name="Ghai R."/>
            <person name="Kavagutti S V."/>
        </authorList>
    </citation>
    <scope>NUCLEOTIDE SEQUENCE</scope>
</reference>
<dbReference type="PANTHER" id="PTHR43798">
    <property type="entry name" value="MONOACYLGLYCEROL LIPASE"/>
    <property type="match status" value="1"/>
</dbReference>
<dbReference type="InterPro" id="IPR000073">
    <property type="entry name" value="AB_hydrolase_1"/>
</dbReference>
<protein>
    <submittedName>
        <fullName evidence="2">Unannotated protein</fullName>
    </submittedName>
</protein>